<accession>A0A4Z1BVA9</accession>
<feature type="signal peptide" evidence="1">
    <location>
        <begin position="1"/>
        <end position="19"/>
    </location>
</feature>
<evidence type="ECO:0000313" key="2">
    <source>
        <dbReference type="EMBL" id="TGN30033.1"/>
    </source>
</evidence>
<keyword evidence="1" id="KW-0732">Signal</keyword>
<dbReference type="RefSeq" id="WP_135833903.1">
    <property type="nucleotide sequence ID" value="NZ_CAUQWU010000002.1"/>
</dbReference>
<protein>
    <recommendedName>
        <fullName evidence="4">DUF4136 domain-containing protein</fullName>
    </recommendedName>
</protein>
<proteinExistence type="predicted"/>
<name>A0A4Z1BVA9_9FLAO</name>
<gene>
    <name evidence="2" type="ORF">E4J94_00195</name>
</gene>
<dbReference type="OrthoDB" id="982449at2"/>
<evidence type="ECO:0008006" key="4">
    <source>
        <dbReference type="Google" id="ProtNLM"/>
    </source>
</evidence>
<dbReference type="EMBL" id="SRPE01000001">
    <property type="protein sequence ID" value="TGN30033.1"/>
    <property type="molecule type" value="Genomic_DNA"/>
</dbReference>
<evidence type="ECO:0000313" key="3">
    <source>
        <dbReference type="Proteomes" id="UP000297998"/>
    </source>
</evidence>
<organism evidence="2 3">
    <name type="scientific">Empedobacter tilapiae</name>
    <dbReference type="NCBI Taxonomy" id="2491114"/>
    <lineage>
        <taxon>Bacteria</taxon>
        <taxon>Pseudomonadati</taxon>
        <taxon>Bacteroidota</taxon>
        <taxon>Flavobacteriia</taxon>
        <taxon>Flavobacteriales</taxon>
        <taxon>Weeksellaceae</taxon>
        <taxon>Empedobacter</taxon>
    </lineage>
</organism>
<keyword evidence="3" id="KW-1185">Reference proteome</keyword>
<comment type="caution">
    <text evidence="2">The sequence shown here is derived from an EMBL/GenBank/DDBJ whole genome shotgun (WGS) entry which is preliminary data.</text>
</comment>
<feature type="chain" id="PRO_5021428595" description="DUF4136 domain-containing protein" evidence="1">
    <location>
        <begin position="20"/>
        <end position="191"/>
    </location>
</feature>
<dbReference type="AlphaFoldDB" id="A0A4Z1BVA9"/>
<sequence>MKKILSFCFLLLSFVTMNAQSFQQNIKRDYIAYTQFVIEKKFDQALEYTDPRIFEFYSREQFKSSMEAIFAAEGLELKLTLPSSFKIGEIKNIDKIDYIKMNVVSFYEMKIAEIDFDNADEETVRYVLTALEEEYGDGNVVFDKETQFFKIIDNSEVIGSSIDNKMTWKFLVIDPNLKSILGKIIPKEVLN</sequence>
<dbReference type="Proteomes" id="UP000297998">
    <property type="component" value="Unassembled WGS sequence"/>
</dbReference>
<evidence type="ECO:0000256" key="1">
    <source>
        <dbReference type="SAM" id="SignalP"/>
    </source>
</evidence>
<reference evidence="2 3" key="1">
    <citation type="submission" date="2019-03" db="EMBL/GenBank/DDBJ databases">
        <title>Empedobacter tilapiae sp. nov., isolated from an intestine of Nile tilapia Oreochromis niloticus.</title>
        <authorList>
            <person name="Kim Y.-O."/>
            <person name="Yoon J.-H."/>
        </authorList>
    </citation>
    <scope>NUCLEOTIDE SEQUENCE [LARGE SCALE GENOMIC DNA]</scope>
    <source>
        <strain evidence="2 3">MRS2</strain>
    </source>
</reference>